<protein>
    <submittedName>
        <fullName evidence="2">Putative lipocalin-3 1</fullName>
    </submittedName>
</protein>
<feature type="signal peptide" evidence="1">
    <location>
        <begin position="1"/>
        <end position="21"/>
    </location>
</feature>
<organism evidence="2">
    <name type="scientific">Amblyomma cajennense</name>
    <name type="common">Cayenne tick</name>
    <name type="synonym">Acarus cajennensis</name>
    <dbReference type="NCBI Taxonomy" id="34607"/>
    <lineage>
        <taxon>Eukaryota</taxon>
        <taxon>Metazoa</taxon>
        <taxon>Ecdysozoa</taxon>
        <taxon>Arthropoda</taxon>
        <taxon>Chelicerata</taxon>
        <taxon>Arachnida</taxon>
        <taxon>Acari</taxon>
        <taxon>Parasitiformes</taxon>
        <taxon>Ixodida</taxon>
        <taxon>Ixodoidea</taxon>
        <taxon>Ixodidae</taxon>
        <taxon>Amblyomminae</taxon>
        <taxon>Amblyomma</taxon>
    </lineage>
</organism>
<dbReference type="AlphaFoldDB" id="A0A023FTV1"/>
<evidence type="ECO:0000256" key="1">
    <source>
        <dbReference type="SAM" id="SignalP"/>
    </source>
</evidence>
<name>A0A023FTV1_AMBCJ</name>
<dbReference type="InterPro" id="IPR012674">
    <property type="entry name" value="Calycin"/>
</dbReference>
<keyword evidence="1" id="KW-0732">Signal</keyword>
<reference evidence="2" key="1">
    <citation type="submission" date="2014-03" db="EMBL/GenBank/DDBJ databases">
        <title>The sialotranscriptome of Amblyomma triste, Amblyomma parvum and Amblyomma cajennense ticks, uncovered by 454-based RNA-seq.</title>
        <authorList>
            <person name="Garcia G.R."/>
            <person name="Gardinassi L.G."/>
            <person name="Ribeiro J.M."/>
            <person name="Anatriello E."/>
            <person name="Ferreira B.R."/>
            <person name="Moreira H.N."/>
            <person name="Mafra C."/>
            <person name="Olegario M.M."/>
            <person name="Szabo P.J."/>
            <person name="Miranda-Santos I.K."/>
            <person name="Maruyama S.R."/>
        </authorList>
    </citation>
    <scope>NUCLEOTIDE SEQUENCE</scope>
    <source>
        <strain evidence="2">Uberlandia</strain>
        <tissue evidence="2">Salivary glands</tissue>
    </source>
</reference>
<evidence type="ECO:0000313" key="2">
    <source>
        <dbReference type="EMBL" id="JAC24143.1"/>
    </source>
</evidence>
<feature type="chain" id="PRO_5001516002" evidence="1">
    <location>
        <begin position="22"/>
        <end position="196"/>
    </location>
</feature>
<dbReference type="EMBL" id="GBBK01000339">
    <property type="protein sequence ID" value="JAC24143.1"/>
    <property type="molecule type" value="mRNA"/>
</dbReference>
<dbReference type="Gene3D" id="2.40.128.20">
    <property type="match status" value="1"/>
</dbReference>
<accession>A0A023FTV1</accession>
<proteinExistence type="evidence at transcript level"/>
<sequence length="196" mass="22596">MANYGIVIFALSTILVATVFSTSQEPDFDIKKFFNATEPIWTTNSTAGDWFPCKVDVKHSINETSATFYRAYIDRWRKKWRNKTLVGQFGFWTNSSEGAYDYMNIRTIEGPGAGEEVIHYQSADSQCAVFFVMGHVGVTISPSYDLRVKQSFLGRVRDTDCWKEFLNVTNGMKRKRLYHERCQKAFDINGDRILYS</sequence>